<feature type="non-terminal residue" evidence="1">
    <location>
        <position position="1"/>
    </location>
</feature>
<reference evidence="1" key="1">
    <citation type="submission" date="2018-05" db="EMBL/GenBank/DDBJ databases">
        <authorList>
            <person name="Lanie J.A."/>
            <person name="Ng W.-L."/>
            <person name="Kazmierczak K.M."/>
            <person name="Andrzejewski T.M."/>
            <person name="Davidsen T.M."/>
            <person name="Wayne K.J."/>
            <person name="Tettelin H."/>
            <person name="Glass J.I."/>
            <person name="Rusch D."/>
            <person name="Podicherti R."/>
            <person name="Tsui H.-C.T."/>
            <person name="Winkler M.E."/>
        </authorList>
    </citation>
    <scope>NUCLEOTIDE SEQUENCE</scope>
</reference>
<proteinExistence type="predicted"/>
<protein>
    <submittedName>
        <fullName evidence="1">Uncharacterized protein</fullName>
    </submittedName>
</protein>
<sequence length="354" mass="38495">PQGEAVLNAGLITVTTAAGYDLAVTKANGVTRVIKGLGQAPPKLPRSYSFQFSDTTPEVAFTATESDPDANRIFFDGFDLKGRLADGVAAFTLIGMVEVRHDRGGKLPVVFGGAALASIPVTKDYKVSFSGETYTLEFAKGGTYPVDLEFHARISEKDGWNNIDFGVVPAALRPVKLSRWPSAISFDAKSASKPVVKDGIYDLFLTPRDRLSVRWKETKPVVIPKLFYSAEAAVHIAVGAGLVRQINHFDYRVMQGQMSTLELDLIGDGEVVSVNGRNILNWSVKKQEAGRRLVVKLNSQQTASYNLVVRTQSPLGAFPVRFNPLRIVPVNPVRYGGHLRLVNNGAVQLEPVSV</sequence>
<evidence type="ECO:0000313" key="1">
    <source>
        <dbReference type="EMBL" id="SVC03420.1"/>
    </source>
</evidence>
<accession>A0A382IUP9</accession>
<dbReference type="EMBL" id="UINC01069779">
    <property type="protein sequence ID" value="SVC03420.1"/>
    <property type="molecule type" value="Genomic_DNA"/>
</dbReference>
<name>A0A382IUP9_9ZZZZ</name>
<organism evidence="1">
    <name type="scientific">marine metagenome</name>
    <dbReference type="NCBI Taxonomy" id="408172"/>
    <lineage>
        <taxon>unclassified sequences</taxon>
        <taxon>metagenomes</taxon>
        <taxon>ecological metagenomes</taxon>
    </lineage>
</organism>
<feature type="non-terminal residue" evidence="1">
    <location>
        <position position="354"/>
    </location>
</feature>
<dbReference type="AlphaFoldDB" id="A0A382IUP9"/>
<gene>
    <name evidence="1" type="ORF">METZ01_LOCUS256274</name>
</gene>